<name>A0A8X6V8H7_TRICX</name>
<evidence type="ECO:0000313" key="1">
    <source>
        <dbReference type="EMBL" id="GFY03244.1"/>
    </source>
</evidence>
<dbReference type="Proteomes" id="UP000887159">
    <property type="component" value="Unassembled WGS sequence"/>
</dbReference>
<reference evidence="1" key="1">
    <citation type="submission" date="2020-08" db="EMBL/GenBank/DDBJ databases">
        <title>Multicomponent nature underlies the extraordinary mechanical properties of spider dragline silk.</title>
        <authorList>
            <person name="Kono N."/>
            <person name="Nakamura H."/>
            <person name="Mori M."/>
            <person name="Yoshida Y."/>
            <person name="Ohtoshi R."/>
            <person name="Malay A.D."/>
            <person name="Moran D.A.P."/>
            <person name="Tomita M."/>
            <person name="Numata K."/>
            <person name="Arakawa K."/>
        </authorList>
    </citation>
    <scope>NUCLEOTIDE SEQUENCE</scope>
</reference>
<keyword evidence="2" id="KW-1185">Reference proteome</keyword>
<dbReference type="AlphaFoldDB" id="A0A8X6V8H7"/>
<proteinExistence type="predicted"/>
<protein>
    <submittedName>
        <fullName evidence="1">Uncharacterized protein</fullName>
    </submittedName>
</protein>
<comment type="caution">
    <text evidence="1">The sequence shown here is derived from an EMBL/GenBank/DDBJ whole genome shotgun (WGS) entry which is preliminary data.</text>
</comment>
<accession>A0A8X6V8H7</accession>
<gene>
    <name evidence="1" type="ORF">TNCV_1172041</name>
</gene>
<evidence type="ECO:0000313" key="2">
    <source>
        <dbReference type="Proteomes" id="UP000887159"/>
    </source>
</evidence>
<dbReference type="EMBL" id="BMAU01021236">
    <property type="protein sequence ID" value="GFY03244.1"/>
    <property type="molecule type" value="Genomic_DNA"/>
</dbReference>
<sequence>MSSPGFKPSPYSTTVTVANHYTGWAKYFACSMFDHSEYRISIHTNINAIFAKRSWDRGSYFLSPRITQFPAHGQVSNPAVELLAKIVEVEIGGVAIYRPFGELRRANSYCHLYGAQGLGQRQAYFYPLATMNLVSLVLTRSDR</sequence>
<organism evidence="1 2">
    <name type="scientific">Trichonephila clavipes</name>
    <name type="common">Golden silk orbweaver</name>
    <name type="synonym">Nephila clavipes</name>
    <dbReference type="NCBI Taxonomy" id="2585209"/>
    <lineage>
        <taxon>Eukaryota</taxon>
        <taxon>Metazoa</taxon>
        <taxon>Ecdysozoa</taxon>
        <taxon>Arthropoda</taxon>
        <taxon>Chelicerata</taxon>
        <taxon>Arachnida</taxon>
        <taxon>Araneae</taxon>
        <taxon>Araneomorphae</taxon>
        <taxon>Entelegynae</taxon>
        <taxon>Araneoidea</taxon>
        <taxon>Nephilidae</taxon>
        <taxon>Trichonephila</taxon>
    </lineage>
</organism>